<keyword evidence="4" id="KW-0067">ATP-binding</keyword>
<protein>
    <recommendedName>
        <fullName evidence="6">Protein kinase domain-containing protein</fullName>
    </recommendedName>
</protein>
<dbReference type="SUPFAM" id="SSF56112">
    <property type="entry name" value="Protein kinase-like (PK-like)"/>
    <property type="match status" value="1"/>
</dbReference>
<keyword evidence="2" id="KW-0547">Nucleotide-binding</keyword>
<evidence type="ECO:0000256" key="1">
    <source>
        <dbReference type="ARBA" id="ARBA00022679"/>
    </source>
</evidence>
<dbReference type="Gene3D" id="3.30.200.20">
    <property type="entry name" value="Phosphorylase Kinase, domain 1"/>
    <property type="match status" value="1"/>
</dbReference>
<dbReference type="OrthoDB" id="4894058at2"/>
<evidence type="ECO:0000313" key="7">
    <source>
        <dbReference type="EMBL" id="TMR29016.1"/>
    </source>
</evidence>
<evidence type="ECO:0000259" key="6">
    <source>
        <dbReference type="PROSITE" id="PS50011"/>
    </source>
</evidence>
<evidence type="ECO:0000256" key="4">
    <source>
        <dbReference type="ARBA" id="ARBA00022840"/>
    </source>
</evidence>
<feature type="region of interest" description="Disordered" evidence="5">
    <location>
        <begin position="302"/>
        <end position="378"/>
    </location>
</feature>
<evidence type="ECO:0000256" key="5">
    <source>
        <dbReference type="SAM" id="MobiDB-lite"/>
    </source>
</evidence>
<dbReference type="EMBL" id="VCKX01000129">
    <property type="protein sequence ID" value="TMR29016.1"/>
    <property type="molecule type" value="Genomic_DNA"/>
</dbReference>
<keyword evidence="3" id="KW-0418">Kinase</keyword>
<dbReference type="InterPro" id="IPR011009">
    <property type="entry name" value="Kinase-like_dom_sf"/>
</dbReference>
<evidence type="ECO:0000256" key="3">
    <source>
        <dbReference type="ARBA" id="ARBA00022777"/>
    </source>
</evidence>
<reference evidence="7 8" key="1">
    <citation type="submission" date="2019-05" db="EMBL/GenBank/DDBJ databases">
        <title>Draft genome sequence of Nonomuraea zeae DSM 100528.</title>
        <authorList>
            <person name="Saricaoglu S."/>
            <person name="Isik K."/>
        </authorList>
    </citation>
    <scope>NUCLEOTIDE SEQUENCE [LARGE SCALE GENOMIC DNA]</scope>
    <source>
        <strain evidence="7 8">DSM 100528</strain>
    </source>
</reference>
<comment type="caution">
    <text evidence="7">The sequence shown here is derived from an EMBL/GenBank/DDBJ whole genome shotgun (WGS) entry which is preliminary data.</text>
</comment>
<dbReference type="PANTHER" id="PTHR43289">
    <property type="entry name" value="MITOGEN-ACTIVATED PROTEIN KINASE KINASE KINASE 20-RELATED"/>
    <property type="match status" value="1"/>
</dbReference>
<accession>A0A5S4G7M6</accession>
<dbReference type="Gene3D" id="1.10.510.10">
    <property type="entry name" value="Transferase(Phosphotransferase) domain 1"/>
    <property type="match status" value="1"/>
</dbReference>
<evidence type="ECO:0000313" key="8">
    <source>
        <dbReference type="Proteomes" id="UP000306628"/>
    </source>
</evidence>
<gene>
    <name evidence="7" type="ORF">ETD85_33775</name>
</gene>
<dbReference type="AlphaFoldDB" id="A0A5S4G7M6"/>
<evidence type="ECO:0000256" key="2">
    <source>
        <dbReference type="ARBA" id="ARBA00022741"/>
    </source>
</evidence>
<dbReference type="Pfam" id="PF00069">
    <property type="entry name" value="Pkinase"/>
    <property type="match status" value="1"/>
</dbReference>
<dbReference type="InterPro" id="IPR000719">
    <property type="entry name" value="Prot_kinase_dom"/>
</dbReference>
<dbReference type="PROSITE" id="PS00108">
    <property type="entry name" value="PROTEIN_KINASE_ST"/>
    <property type="match status" value="1"/>
</dbReference>
<feature type="domain" description="Protein kinase" evidence="6">
    <location>
        <begin position="28"/>
        <end position="276"/>
    </location>
</feature>
<dbReference type="SUPFAM" id="SSF50939">
    <property type="entry name" value="Sialidases"/>
    <property type="match status" value="3"/>
</dbReference>
<dbReference type="Proteomes" id="UP000306628">
    <property type="component" value="Unassembled WGS sequence"/>
</dbReference>
<keyword evidence="1" id="KW-0808">Transferase</keyword>
<sequence length="1130" mass="117013">MCGNNREGTPVSELRPLRPGEPVRLGDYQLLGCIGEGGQGLVYLARSPAGVRVAIKVLQGRHAEDAEARRRFLREIEAASKVAPFCTARVLDYAMADGHPYVVSEFIEGQSLQQRVASAGPLVPGEWERLAIGTAAALVAIHRAGIIHRDFKPANVLLGPGGPRVVDFGIARILDATTTSSAGIIGTPSYMSPEQASDGRVGTASDLFSWAGTMVFAATGNPPFGRSNLAATVHRIVNHPCDVSGLPKHVRALVERCLEKTPERRPSAREVLLALVGEPSGPPDASVHLHRGDHEGLVAAAARKLAAATSPPAVPERHRGPDSAPSEPPPGAPERDPPGPPRGRLDVPGDQPDFRPRPAGSLPAGSLPAGSRTAGSPPVRRAGVVRRVVSVAMSLVVVGAILAGLRLYLSDTDPPWPPGTAMVADRMFAGPPGRSGTQVLNAVAASGDVIVAAGGDTTGALPRPLFLTSRDRGRTWRLGDVTGQGGPEPGPAEVQRVAGGDGHWLAMGDAGVWTSTDGHAWKALAAGELTTFRSEDRIADIARTSSGFVVVGAAFQDGMERPAVWTFADGDGWVRVDSASVGRAGTVRGLTAVVAKGDTVVALGARAGDESGIAVLRSLDAGRTWLPAASWPDVSHSALLAVASGTFVLVPARTRSASGETAVHCSPDGAEWSRCGSIAMPRDGVGVTQLSSSPKRAVALAASGLERYAVYTSENGREWHKSTEAVAGPGATLRGLAVSDSGTFVMGGDKASSETGSELVLMTASPGKAAEAVALKKIEGLDRIQSQVARLAAADGRYVVVGAAAEDAAIWTGTDGRTWSRIRDRKLEGPYRQELSDVTHGRAGWLAAGSTGNSPSSTRPLLLASADGRTWRRIQAPGPPPDGDSQPVQVAYSVAAGSSGYVIAGSEAGIDGAEPVVWVTADLRTLTRSEDLPASGSGVRIGDVAATASGYVAVGGSGSPARRDAVLWVSSDGARWTARPWPRPSGVESAELTQVVATGDRITAAGAALVSSGEQRPFAIGSADNGSTWTFAWLPAERKAAVRDLATTADGLVAVGWHGESQESDSAVWTSADGRSWRRQALGQAGLAGAGAQWLNAITISGPDVVAVGRSTSYRTDHLTLWHTVLDQNR</sequence>
<organism evidence="7 8">
    <name type="scientific">Nonomuraea zeae</name>
    <dbReference type="NCBI Taxonomy" id="1642303"/>
    <lineage>
        <taxon>Bacteria</taxon>
        <taxon>Bacillati</taxon>
        <taxon>Actinomycetota</taxon>
        <taxon>Actinomycetes</taxon>
        <taxon>Streptosporangiales</taxon>
        <taxon>Streptosporangiaceae</taxon>
        <taxon>Nonomuraea</taxon>
    </lineage>
</organism>
<dbReference type="CDD" id="cd14014">
    <property type="entry name" value="STKc_PknB_like"/>
    <property type="match status" value="1"/>
</dbReference>
<dbReference type="PANTHER" id="PTHR43289:SF34">
    <property type="entry name" value="SERINE_THREONINE-PROTEIN KINASE YBDM-RELATED"/>
    <property type="match status" value="1"/>
</dbReference>
<dbReference type="GO" id="GO:0005524">
    <property type="term" value="F:ATP binding"/>
    <property type="evidence" value="ECO:0007669"/>
    <property type="project" value="UniProtKB-KW"/>
</dbReference>
<proteinExistence type="predicted"/>
<name>A0A5S4G7M6_9ACTN</name>
<keyword evidence="8" id="KW-1185">Reference proteome</keyword>
<dbReference type="InterPro" id="IPR036278">
    <property type="entry name" value="Sialidase_sf"/>
</dbReference>
<feature type="compositionally biased region" description="Basic and acidic residues" evidence="5">
    <location>
        <begin position="333"/>
        <end position="356"/>
    </location>
</feature>
<dbReference type="InterPro" id="IPR008271">
    <property type="entry name" value="Ser/Thr_kinase_AS"/>
</dbReference>
<dbReference type="SUPFAM" id="SSF110296">
    <property type="entry name" value="Oligoxyloglucan reducing end-specific cellobiohydrolase"/>
    <property type="match status" value="1"/>
</dbReference>
<dbReference type="PROSITE" id="PS50011">
    <property type="entry name" value="PROTEIN_KINASE_DOM"/>
    <property type="match status" value="1"/>
</dbReference>
<dbReference type="GO" id="GO:0004674">
    <property type="term" value="F:protein serine/threonine kinase activity"/>
    <property type="evidence" value="ECO:0007669"/>
    <property type="project" value="TreeGrafter"/>
</dbReference>